<keyword evidence="1" id="KW-0808">Transferase</keyword>
<organism evidence="1 2">
    <name type="scientific">Thermohalobaculum xanthum</name>
    <dbReference type="NCBI Taxonomy" id="2753746"/>
    <lineage>
        <taxon>Bacteria</taxon>
        <taxon>Pseudomonadati</taxon>
        <taxon>Pseudomonadota</taxon>
        <taxon>Alphaproteobacteria</taxon>
        <taxon>Rhodobacterales</taxon>
        <taxon>Paracoccaceae</taxon>
        <taxon>Thermohalobaculum</taxon>
    </lineage>
</organism>
<evidence type="ECO:0000313" key="1">
    <source>
        <dbReference type="EMBL" id="MBK0397903.1"/>
    </source>
</evidence>
<dbReference type="RefSeq" id="WP_200606197.1">
    <property type="nucleotide sequence ID" value="NZ_JAEHHL010000001.1"/>
</dbReference>
<keyword evidence="2" id="KW-1185">Reference proteome</keyword>
<protein>
    <submittedName>
        <fullName evidence="1">HAMP domain-containing histidine kinase</fullName>
    </submittedName>
</protein>
<comment type="caution">
    <text evidence="1">The sequence shown here is derived from an EMBL/GenBank/DDBJ whole genome shotgun (WGS) entry which is preliminary data.</text>
</comment>
<dbReference type="AlphaFoldDB" id="A0A8J7SAE6"/>
<dbReference type="Proteomes" id="UP000655420">
    <property type="component" value="Unassembled WGS sequence"/>
</dbReference>
<dbReference type="GO" id="GO:0016301">
    <property type="term" value="F:kinase activity"/>
    <property type="evidence" value="ECO:0007669"/>
    <property type="project" value="UniProtKB-KW"/>
</dbReference>
<gene>
    <name evidence="1" type="ORF">H0I76_01770</name>
</gene>
<accession>A0A8J7SAE6</accession>
<reference evidence="1" key="1">
    <citation type="submission" date="2020-12" db="EMBL/GenBank/DDBJ databases">
        <title>Bacterial taxonomy.</title>
        <authorList>
            <person name="Pan X."/>
        </authorList>
    </citation>
    <scope>NUCLEOTIDE SEQUENCE</scope>
    <source>
        <strain evidence="1">M0105</strain>
    </source>
</reference>
<sequence>MHSARESEDATGPDADLPIALAAVTVAGQCRERSPVDLALFGEAAERFVERFADPLAGEALLARAVAEGAAEARAALITAAGVRPFRVSLWRQRGGDKLRLVAAFAAGSSEAPASHGGFHPDVARIAHEMHAPLGALIATAEALRGEGPAPEPASVERHASDVAVASWRVLRLAGELSQIDRAGQGAARQTLVEVDLCRLARRARRMALADADAASVTLEPIAAPTCGVMAGVLTDETVLWGVIDDLLRRAIRGAGAGGRVSPVIEVEADGGIALTIVAKPSTSVGEAATLRSLARNPARLPPRPDPQLRALAAMAGGTLDLPTGSATGAQMRLGFAAARCLPLAETA</sequence>
<keyword evidence="1" id="KW-0418">Kinase</keyword>
<dbReference type="EMBL" id="JAEHHL010000001">
    <property type="protein sequence ID" value="MBK0397903.1"/>
    <property type="molecule type" value="Genomic_DNA"/>
</dbReference>
<proteinExistence type="predicted"/>
<evidence type="ECO:0000313" key="2">
    <source>
        <dbReference type="Proteomes" id="UP000655420"/>
    </source>
</evidence>
<name>A0A8J7SAE6_9RHOB</name>